<dbReference type="Pfam" id="PF00202">
    <property type="entry name" value="Aminotran_3"/>
    <property type="match status" value="1"/>
</dbReference>
<dbReference type="InterPro" id="IPR015421">
    <property type="entry name" value="PyrdxlP-dep_Trfase_major"/>
</dbReference>
<name>A0A0H3J5V6_CLOPA</name>
<dbReference type="PIRSF" id="PIRSF000521">
    <property type="entry name" value="Transaminase_4ab_Lys_Orn"/>
    <property type="match status" value="1"/>
</dbReference>
<evidence type="ECO:0000256" key="15">
    <source>
        <dbReference type="ARBA" id="ARBA00050054"/>
    </source>
</evidence>
<dbReference type="GO" id="GO:0030170">
    <property type="term" value="F:pyridoxal phosphate binding"/>
    <property type="evidence" value="ECO:0007669"/>
    <property type="project" value="InterPro"/>
</dbReference>
<dbReference type="GO" id="GO:0042802">
    <property type="term" value="F:identical protein binding"/>
    <property type="evidence" value="ECO:0007669"/>
    <property type="project" value="TreeGrafter"/>
</dbReference>
<dbReference type="RefSeq" id="WP_003448116.1">
    <property type="nucleotide sequence ID" value="NZ_ANZB01000020.1"/>
</dbReference>
<evidence type="ECO:0000313" key="17">
    <source>
        <dbReference type="EMBL" id="AJA51271.1"/>
    </source>
</evidence>
<evidence type="ECO:0000256" key="7">
    <source>
        <dbReference type="ARBA" id="ARBA00022576"/>
    </source>
</evidence>
<evidence type="ECO:0000256" key="1">
    <source>
        <dbReference type="ARBA" id="ARBA00001750"/>
    </source>
</evidence>
<evidence type="ECO:0000256" key="4">
    <source>
        <dbReference type="ARBA" id="ARBA00008954"/>
    </source>
</evidence>
<dbReference type="PANTHER" id="PTHR11986:SF58">
    <property type="entry name" value="LEUCINE_METHIONINE RACEMASE"/>
    <property type="match status" value="1"/>
</dbReference>
<evidence type="ECO:0000256" key="10">
    <source>
        <dbReference type="ARBA" id="ARBA00029760"/>
    </source>
</evidence>
<comment type="catalytic activity">
    <reaction evidence="1">
        <text>(S)-3-amino-2-methylpropanoate + 2-oxoglutarate = 2-methyl-3-oxopropanoate + L-glutamate</text>
        <dbReference type="Rhea" id="RHEA:13993"/>
        <dbReference type="ChEBI" id="CHEBI:16810"/>
        <dbReference type="ChEBI" id="CHEBI:29985"/>
        <dbReference type="ChEBI" id="CHEBI:57700"/>
        <dbReference type="ChEBI" id="CHEBI:58655"/>
        <dbReference type="EC" id="2.6.1.22"/>
    </reaction>
</comment>
<evidence type="ECO:0000256" key="2">
    <source>
        <dbReference type="ARBA" id="ARBA00001933"/>
    </source>
</evidence>
<reference evidence="17 20" key="1">
    <citation type="journal article" date="2015" name="Genome Announc.">
        <title>Complete Genome Sequence of the Nitrogen-Fixing and Solvent-Producing Clostridium pasteurianum DSM 525.</title>
        <authorList>
            <person name="Poehlein A."/>
            <person name="Grosse-Honebrink A."/>
            <person name="Zhang Y."/>
            <person name="Minton N.P."/>
            <person name="Daniel R."/>
        </authorList>
    </citation>
    <scope>NUCLEOTIDE SEQUENCE [LARGE SCALE GENOMIC DNA]</scope>
    <source>
        <strain evidence="17">DSM 525</strain>
        <strain evidence="20">DSM 525 / ATCC 6013</strain>
    </source>
</reference>
<dbReference type="InterPro" id="IPR015422">
    <property type="entry name" value="PyrdxlP-dep_Trfase_small"/>
</dbReference>
<dbReference type="InterPro" id="IPR050103">
    <property type="entry name" value="Class-III_PLP-dep_AT"/>
</dbReference>
<dbReference type="InterPro" id="IPR005814">
    <property type="entry name" value="Aminotrans_3"/>
</dbReference>
<dbReference type="EMBL" id="CP009268">
    <property type="protein sequence ID" value="AJA51271.1"/>
    <property type="molecule type" value="Genomic_DNA"/>
</dbReference>
<comment type="pathway">
    <text evidence="3">Amino-acid degradation; 4-aminobutanoate degradation.</text>
</comment>
<dbReference type="GO" id="GO:0034386">
    <property type="term" value="F:4-aminobutyrate:2-oxoglutarate transaminase activity"/>
    <property type="evidence" value="ECO:0007669"/>
    <property type="project" value="UniProtKB-EC"/>
</dbReference>
<evidence type="ECO:0000256" key="13">
    <source>
        <dbReference type="ARBA" id="ARBA00031787"/>
    </source>
</evidence>
<dbReference type="EC" id="2.6.1.19" evidence="6"/>
<dbReference type="PATRIC" id="fig|1262449.3.peg.3954"/>
<reference evidence="18" key="2">
    <citation type="submission" date="2015-10" db="EMBL/GenBank/DDBJ databases">
        <title>Improved Draft Genome Sequence of Clostridium pasteurianum Strain ATCC 6013 (DSM 525) Using a Hybrid Next-Generation Sequencing Approach.</title>
        <authorList>
            <person name="Pyne M.E."/>
            <person name="Utturkar S.M."/>
            <person name="Brown S.D."/>
            <person name="Moo-Young M."/>
            <person name="Chung D.A."/>
            <person name="Chou P.C."/>
        </authorList>
    </citation>
    <scope>NUCLEOTIDE SEQUENCE</scope>
    <source>
        <strain evidence="18">ATCC 6013</strain>
    </source>
</reference>
<evidence type="ECO:0000256" key="5">
    <source>
        <dbReference type="ARBA" id="ARBA00012876"/>
    </source>
</evidence>
<dbReference type="EC" id="2.6.1.22" evidence="5"/>
<dbReference type="FunFam" id="3.40.640.10:FF:000013">
    <property type="entry name" value="4-aminobutyrate aminotransferase"/>
    <property type="match status" value="1"/>
</dbReference>
<dbReference type="Gene3D" id="3.40.640.10">
    <property type="entry name" value="Type I PLP-dependent aspartate aminotransferase-like (Major domain)"/>
    <property type="match status" value="1"/>
</dbReference>
<reference evidence="18 19" key="3">
    <citation type="journal article" name="Genome Announc.">
        <title>Improved Draft Genome Sequence of Clostridium pasteurianum Strain ATCC 6013 (DSM 525) Using a Hybrid Next-Generation Sequencing Approach.</title>
        <authorList>
            <person name="Pyne M.E."/>
            <person name="Utturkar S."/>
            <person name="Brown S.D."/>
            <person name="Moo-Young M."/>
            <person name="Chung D.A."/>
            <person name="Chou C.P."/>
        </authorList>
    </citation>
    <scope>NUCLEOTIDE SEQUENCE [LARGE SCALE GENOMIC DNA]</scope>
    <source>
        <strain evidence="18 19">ATCC 6013</strain>
    </source>
</reference>
<evidence type="ECO:0000256" key="3">
    <source>
        <dbReference type="ARBA" id="ARBA00005176"/>
    </source>
</evidence>
<dbReference type="GeneID" id="93073369"/>
<dbReference type="GO" id="GO:0047298">
    <property type="term" value="F:(S)-3-amino-2-methylpropionate transaminase activity"/>
    <property type="evidence" value="ECO:0007669"/>
    <property type="project" value="UniProtKB-EC"/>
</dbReference>
<dbReference type="AlphaFoldDB" id="A0A0H3J5V6"/>
<evidence type="ECO:0000313" key="19">
    <source>
        <dbReference type="Proteomes" id="UP000028042"/>
    </source>
</evidence>
<keyword evidence="8 17" id="KW-0808">Transferase</keyword>
<dbReference type="PANTHER" id="PTHR11986">
    <property type="entry name" value="AMINOTRANSFERASE CLASS III"/>
    <property type="match status" value="1"/>
</dbReference>
<accession>A0A0H3J5V6</accession>
<evidence type="ECO:0000256" key="16">
    <source>
        <dbReference type="RuleBase" id="RU003560"/>
    </source>
</evidence>
<keyword evidence="20" id="KW-1185">Reference proteome</keyword>
<sequence>MLNRELPKIITENLPGPKGEEIIERRGIATPDAIHCGYPCVMNKAQGAIIEDVDGNKFLDWIGGVGVLNVGHAHPEVVEAIQKQSEKYLHGMFNVVTHEGYVKLAEKMNEIVPIKGKEKKTMFVNSGAEADENAVKIAKAYTKRPNIIVFSGAFHGRTMLTMAMTSKKAYSFGMGPFPDGVYRAEYPYMYRKPSDMSDSEAIDYYISKLRRVFEESSPAEFVAAVVLEPLQGEGGFIPAPIEWVKAVREICDEKGILLIADEVQSGFGRTGKMFACNYWEEAGFLPDIITSAKSIAGGMPLSAVTARSEIFDAVPRGVIGGTFGGNAVSCAAALKVIEIIERDGLCERSRIIGEKCREVFNKWVDKYEVVGDVRGMGGMIGIEFVKDKESKAPNTELVSNLIQDTARHGLLIENAGTYGNVVRFLAPLVMTDEQLRAGLEILEQSICRCVIKDENYL</sequence>
<dbReference type="PROSITE" id="PS00600">
    <property type="entry name" value="AA_TRANSFER_CLASS_3"/>
    <property type="match status" value="1"/>
</dbReference>
<dbReference type="KEGG" id="cpat:CLPA_c11830"/>
<dbReference type="InterPro" id="IPR015424">
    <property type="entry name" value="PyrdxlP-dep_Trfase"/>
</dbReference>
<protein>
    <recommendedName>
        <fullName evidence="12">(S)-3-amino-2-methylpropionate transaminase</fullName>
        <ecNumber evidence="6">2.6.1.19</ecNumber>
        <ecNumber evidence="5">2.6.1.22</ecNumber>
    </recommendedName>
    <alternativeName>
        <fullName evidence="13">GABA aminotransferase</fullName>
    </alternativeName>
    <alternativeName>
        <fullName evidence="11">Gamma-amino-N-butyrate transaminase</fullName>
    </alternativeName>
    <alternativeName>
        <fullName evidence="15">Glutamate:succinic semialdehyde transaminase</fullName>
    </alternativeName>
    <alternativeName>
        <fullName evidence="10">L-AIBAT</fullName>
    </alternativeName>
</protein>
<evidence type="ECO:0000256" key="8">
    <source>
        <dbReference type="ARBA" id="ARBA00022679"/>
    </source>
</evidence>
<dbReference type="SUPFAM" id="SSF53383">
    <property type="entry name" value="PLP-dependent transferases"/>
    <property type="match status" value="1"/>
</dbReference>
<evidence type="ECO:0000313" key="20">
    <source>
        <dbReference type="Proteomes" id="UP000030905"/>
    </source>
</evidence>
<evidence type="ECO:0000313" key="18">
    <source>
        <dbReference type="EMBL" id="KRU12721.1"/>
    </source>
</evidence>
<organism evidence="17 20">
    <name type="scientific">Clostridium pasteurianum DSM 525 = ATCC 6013</name>
    <dbReference type="NCBI Taxonomy" id="1262449"/>
    <lineage>
        <taxon>Bacteria</taxon>
        <taxon>Bacillati</taxon>
        <taxon>Bacillota</taxon>
        <taxon>Clostridia</taxon>
        <taxon>Eubacteriales</taxon>
        <taxon>Clostridiaceae</taxon>
        <taxon>Clostridium</taxon>
    </lineage>
</organism>
<comment type="similarity">
    <text evidence="4 16">Belongs to the class-III pyridoxal-phosphate-dependent aminotransferase family.</text>
</comment>
<evidence type="ECO:0000256" key="14">
    <source>
        <dbReference type="ARBA" id="ARBA00048021"/>
    </source>
</evidence>
<keyword evidence="7 17" id="KW-0032">Aminotransferase</keyword>
<keyword evidence="9 16" id="KW-0663">Pyridoxal phosphate</keyword>
<dbReference type="eggNOG" id="COG0160">
    <property type="taxonomic scope" value="Bacteria"/>
</dbReference>
<dbReference type="CDD" id="cd00610">
    <property type="entry name" value="OAT_like"/>
    <property type="match status" value="1"/>
</dbReference>
<proteinExistence type="inferred from homology"/>
<dbReference type="EMBL" id="JPGY02000001">
    <property type="protein sequence ID" value="KRU12721.1"/>
    <property type="molecule type" value="Genomic_DNA"/>
</dbReference>
<comment type="catalytic activity">
    <reaction evidence="14">
        <text>4-aminobutanoate + 2-oxoglutarate = succinate semialdehyde + L-glutamate</text>
        <dbReference type="Rhea" id="RHEA:23352"/>
        <dbReference type="ChEBI" id="CHEBI:16810"/>
        <dbReference type="ChEBI" id="CHEBI:29985"/>
        <dbReference type="ChEBI" id="CHEBI:57706"/>
        <dbReference type="ChEBI" id="CHEBI:59888"/>
        <dbReference type="EC" id="2.6.1.19"/>
    </reaction>
</comment>
<dbReference type="Proteomes" id="UP000030905">
    <property type="component" value="Chromosome"/>
</dbReference>
<comment type="cofactor">
    <cofactor evidence="2">
        <name>pyridoxal 5'-phosphate</name>
        <dbReference type="ChEBI" id="CHEBI:597326"/>
    </cofactor>
</comment>
<dbReference type="Proteomes" id="UP000028042">
    <property type="component" value="Unassembled WGS sequence"/>
</dbReference>
<dbReference type="KEGG" id="cpae:CPAST_c11830"/>
<evidence type="ECO:0000256" key="12">
    <source>
        <dbReference type="ARBA" id="ARBA00030857"/>
    </source>
</evidence>
<evidence type="ECO:0000256" key="6">
    <source>
        <dbReference type="ARBA" id="ARBA00012912"/>
    </source>
</evidence>
<dbReference type="InterPro" id="IPR049704">
    <property type="entry name" value="Aminotrans_3_PPA_site"/>
</dbReference>
<dbReference type="Gene3D" id="3.90.1150.10">
    <property type="entry name" value="Aspartate Aminotransferase, domain 1"/>
    <property type="match status" value="1"/>
</dbReference>
<gene>
    <name evidence="17" type="primary">gabT1</name>
    <name evidence="17" type="ORF">CLPA_c11830</name>
    <name evidence="18" type="ORF">CP6013_01969</name>
</gene>
<evidence type="ECO:0000256" key="9">
    <source>
        <dbReference type="ARBA" id="ARBA00022898"/>
    </source>
</evidence>
<evidence type="ECO:0000256" key="11">
    <source>
        <dbReference type="ARBA" id="ARBA00030204"/>
    </source>
</evidence>